<comment type="subcellular location">
    <subcellularLocation>
        <location evidence="1">Nucleus</location>
    </subcellularLocation>
</comment>
<keyword evidence="2" id="KW-0227">DNA damage</keyword>
<reference evidence="6 7" key="1">
    <citation type="submission" date="2019-12" db="EMBL/GenBank/DDBJ databases">
        <authorList>
            <person name="Alioto T."/>
            <person name="Alioto T."/>
            <person name="Gomez Garrido J."/>
        </authorList>
    </citation>
    <scope>NUCLEOTIDE SEQUENCE [LARGE SCALE GENOMIC DNA]</scope>
</reference>
<keyword evidence="3" id="KW-0234">DNA repair</keyword>
<evidence type="ECO:0000313" key="7">
    <source>
        <dbReference type="Proteomes" id="UP000594638"/>
    </source>
</evidence>
<dbReference type="GO" id="GO:0006281">
    <property type="term" value="P:DNA repair"/>
    <property type="evidence" value="ECO:0007669"/>
    <property type="project" value="UniProtKB-KW"/>
</dbReference>
<organism evidence="6 7">
    <name type="scientific">Olea europaea subsp. europaea</name>
    <dbReference type="NCBI Taxonomy" id="158383"/>
    <lineage>
        <taxon>Eukaryota</taxon>
        <taxon>Viridiplantae</taxon>
        <taxon>Streptophyta</taxon>
        <taxon>Embryophyta</taxon>
        <taxon>Tracheophyta</taxon>
        <taxon>Spermatophyta</taxon>
        <taxon>Magnoliopsida</taxon>
        <taxon>eudicotyledons</taxon>
        <taxon>Gunneridae</taxon>
        <taxon>Pentapetalae</taxon>
        <taxon>asterids</taxon>
        <taxon>lamiids</taxon>
        <taxon>Lamiales</taxon>
        <taxon>Oleaceae</taxon>
        <taxon>Oleeae</taxon>
        <taxon>Olea</taxon>
    </lineage>
</organism>
<dbReference type="GO" id="GO:0007064">
    <property type="term" value="P:mitotic sister chromatid cohesion"/>
    <property type="evidence" value="ECO:0007669"/>
    <property type="project" value="InterPro"/>
</dbReference>
<dbReference type="PANTHER" id="PTHR12663:SF69">
    <property type="entry name" value="SISTER CHROMATID COHESION PROTEIN PDS5 HOMOLOG E"/>
    <property type="match status" value="1"/>
</dbReference>
<evidence type="ECO:0000256" key="4">
    <source>
        <dbReference type="ARBA" id="ARBA00023242"/>
    </source>
</evidence>
<feature type="coiled-coil region" evidence="5">
    <location>
        <begin position="42"/>
        <end position="85"/>
    </location>
</feature>
<evidence type="ECO:0000313" key="6">
    <source>
        <dbReference type="EMBL" id="CAA3022450.1"/>
    </source>
</evidence>
<comment type="caution">
    <text evidence="6">The sequence shown here is derived from an EMBL/GenBank/DDBJ whole genome shotgun (WGS) entry which is preliminary data.</text>
</comment>
<dbReference type="GO" id="GO:0005634">
    <property type="term" value="C:nucleus"/>
    <property type="evidence" value="ECO:0007669"/>
    <property type="project" value="UniProtKB-SubCell"/>
</dbReference>
<evidence type="ECO:0000256" key="5">
    <source>
        <dbReference type="SAM" id="Coils"/>
    </source>
</evidence>
<gene>
    <name evidence="6" type="ORF">OLEA9_A046200</name>
</gene>
<dbReference type="Pfam" id="PF20168">
    <property type="entry name" value="PDS5"/>
    <property type="match status" value="1"/>
</dbReference>
<dbReference type="EMBL" id="CACTIH010009069">
    <property type="protein sequence ID" value="CAA3022450.1"/>
    <property type="molecule type" value="Genomic_DNA"/>
</dbReference>
<dbReference type="Gramene" id="OE9A046200T1">
    <property type="protein sequence ID" value="OE9A046200C1"/>
    <property type="gene ID" value="OE9A046200"/>
</dbReference>
<dbReference type="AlphaFoldDB" id="A0A8S0UW00"/>
<dbReference type="OrthoDB" id="894386at2759"/>
<protein>
    <submittedName>
        <fullName evidence="6">Uncharacterized protein</fullName>
    </submittedName>
</protein>
<keyword evidence="5" id="KW-0175">Coiled coil</keyword>
<keyword evidence="4" id="KW-0539">Nucleus</keyword>
<accession>A0A8S0UW00</accession>
<dbReference type="GO" id="GO:0000785">
    <property type="term" value="C:chromatin"/>
    <property type="evidence" value="ECO:0007669"/>
    <property type="project" value="TreeGrafter"/>
</dbReference>
<dbReference type="Proteomes" id="UP000594638">
    <property type="component" value="Unassembled WGS sequence"/>
</dbReference>
<dbReference type="InterPro" id="IPR039776">
    <property type="entry name" value="Pds5"/>
</dbReference>
<dbReference type="PANTHER" id="PTHR12663">
    <property type="entry name" value="ANDROGEN INDUCED INHIBITOR OF PROLIFERATION AS3 / PDS5-RELATED"/>
    <property type="match status" value="1"/>
</dbReference>
<keyword evidence="7" id="KW-1185">Reference proteome</keyword>
<proteinExistence type="predicted"/>
<sequence>MSASSSSLQEQGMSENVASDYVLSEEAEEQLNTHVIQAGKAILELAYTNEELLQELDKLEDLLSKVRQEKKKNEMKKVLRSAKKALVGLLGHGEMDVKISVTSCLTEIMRITAPNEPLEDDNMKKYFQLAVMAFGKLSCVVGHGYLKALSILKVFADVNLCVVMWDLELDALLVELFQKFLNTIK</sequence>
<evidence type="ECO:0000256" key="2">
    <source>
        <dbReference type="ARBA" id="ARBA00022763"/>
    </source>
</evidence>
<evidence type="ECO:0000256" key="1">
    <source>
        <dbReference type="ARBA" id="ARBA00004123"/>
    </source>
</evidence>
<name>A0A8S0UW00_OLEEU</name>
<evidence type="ECO:0000256" key="3">
    <source>
        <dbReference type="ARBA" id="ARBA00023204"/>
    </source>
</evidence>